<accession>A0A9X4KLR3</accession>
<keyword evidence="4" id="KW-1185">Reference proteome</keyword>
<comment type="caution">
    <text evidence="3">The sequence shown here is derived from an EMBL/GenBank/DDBJ whole genome shotgun (WGS) entry which is preliminary data.</text>
</comment>
<name>A0A9X4KLR3_9BACL</name>
<dbReference type="InterPro" id="IPR002110">
    <property type="entry name" value="Ankyrin_rpt"/>
</dbReference>
<dbReference type="InterPro" id="IPR036770">
    <property type="entry name" value="Ankyrin_rpt-contain_sf"/>
</dbReference>
<protein>
    <submittedName>
        <fullName evidence="3">Ankyrin repeat domain-containing protein</fullName>
    </submittedName>
</protein>
<evidence type="ECO:0000313" key="3">
    <source>
        <dbReference type="EMBL" id="MDG0794231.1"/>
    </source>
</evidence>
<dbReference type="SUPFAM" id="SSF48403">
    <property type="entry name" value="Ankyrin repeat"/>
    <property type="match status" value="1"/>
</dbReference>
<evidence type="ECO:0000313" key="4">
    <source>
        <dbReference type="Proteomes" id="UP001153387"/>
    </source>
</evidence>
<keyword evidence="2" id="KW-0040">ANK repeat</keyword>
<evidence type="ECO:0000256" key="2">
    <source>
        <dbReference type="ARBA" id="ARBA00023043"/>
    </source>
</evidence>
<dbReference type="AlphaFoldDB" id="A0A9X4KLR3"/>
<keyword evidence="1" id="KW-0677">Repeat</keyword>
<proteinExistence type="predicted"/>
<reference evidence="3 4" key="1">
    <citation type="submission" date="2022-10" db="EMBL/GenBank/DDBJ databases">
        <title>Comparative genomic analysis of Cohnella hashimotonis sp. nov., isolated from the International Space Station.</title>
        <authorList>
            <person name="Simpson A."/>
            <person name="Venkateswaran K."/>
        </authorList>
    </citation>
    <scope>NUCLEOTIDE SEQUENCE [LARGE SCALE GENOMIC DNA]</scope>
    <source>
        <strain evidence="3 4">DSM 18997</strain>
    </source>
</reference>
<dbReference type="Pfam" id="PF12796">
    <property type="entry name" value="Ank_2"/>
    <property type="match status" value="1"/>
</dbReference>
<dbReference type="EMBL" id="JAPDHZ010000006">
    <property type="protein sequence ID" value="MDG0794231.1"/>
    <property type="molecule type" value="Genomic_DNA"/>
</dbReference>
<dbReference type="PANTHER" id="PTHR24198">
    <property type="entry name" value="ANKYRIN REPEAT AND PROTEIN KINASE DOMAIN-CONTAINING PROTEIN"/>
    <property type="match status" value="1"/>
</dbReference>
<dbReference type="PANTHER" id="PTHR24198:SF194">
    <property type="entry name" value="INVERSIN-A"/>
    <property type="match status" value="1"/>
</dbReference>
<evidence type="ECO:0000256" key="1">
    <source>
        <dbReference type="ARBA" id="ARBA00022737"/>
    </source>
</evidence>
<gene>
    <name evidence="3" type="ORF">OMP38_27885</name>
</gene>
<dbReference type="Gene3D" id="1.25.40.20">
    <property type="entry name" value="Ankyrin repeat-containing domain"/>
    <property type="match status" value="1"/>
</dbReference>
<organism evidence="3 4">
    <name type="scientific">Cohnella ginsengisoli</name>
    <dbReference type="NCBI Taxonomy" id="425004"/>
    <lineage>
        <taxon>Bacteria</taxon>
        <taxon>Bacillati</taxon>
        <taxon>Bacillota</taxon>
        <taxon>Bacilli</taxon>
        <taxon>Bacillales</taxon>
        <taxon>Paenibacillaceae</taxon>
        <taxon>Cohnella</taxon>
    </lineage>
</organism>
<dbReference type="Proteomes" id="UP001153387">
    <property type="component" value="Unassembled WGS sequence"/>
</dbReference>
<sequence>MRQAPGGSYLDWAWGGYREWDFEIVKLLIAYGADLNDKAYPSIVSAAGQGRIHEVQYVLDRGAQINAVTHVGTTALWQAAYAGDVKMGAFLIRNGMDLSSHGGKALGVAAFNGHLSFVKLLVEEGGRYQLSILR</sequence>
<dbReference type="RefSeq" id="WP_277567989.1">
    <property type="nucleotide sequence ID" value="NZ_JAPDHZ010000006.1"/>
</dbReference>